<reference evidence="3 4" key="1">
    <citation type="submission" date="2019-08" db="EMBL/GenBank/DDBJ databases">
        <title>Bacillus genomes from the desert of Cuatro Cienegas, Coahuila.</title>
        <authorList>
            <person name="Olmedo-Alvarez G."/>
        </authorList>
    </citation>
    <scope>NUCLEOTIDE SEQUENCE [LARGE SCALE GENOMIC DNA]</scope>
    <source>
        <strain evidence="3 4">CH34_1T</strain>
    </source>
</reference>
<dbReference type="EMBL" id="VTEI01000005">
    <property type="protein sequence ID" value="TYS16609.1"/>
    <property type="molecule type" value="Genomic_DNA"/>
</dbReference>
<dbReference type="AlphaFoldDB" id="A0A5D4NRU8"/>
<gene>
    <name evidence="3" type="ORF">FZC78_11490</name>
</gene>
<dbReference type="Pfam" id="PF01381">
    <property type="entry name" value="HTH_3"/>
    <property type="match status" value="1"/>
</dbReference>
<comment type="caution">
    <text evidence="3">The sequence shown here is derived from an EMBL/GenBank/DDBJ whole genome shotgun (WGS) entry which is preliminary data.</text>
</comment>
<dbReference type="SMART" id="SM00530">
    <property type="entry name" value="HTH_XRE"/>
    <property type="match status" value="1"/>
</dbReference>
<dbReference type="InterPro" id="IPR001387">
    <property type="entry name" value="Cro/C1-type_HTH"/>
</dbReference>
<dbReference type="PANTHER" id="PTHR46558">
    <property type="entry name" value="TRACRIPTIONAL REGULATORY PROTEIN-RELATED-RELATED"/>
    <property type="match status" value="1"/>
</dbReference>
<proteinExistence type="predicted"/>
<dbReference type="InterPro" id="IPR010982">
    <property type="entry name" value="Lambda_DNA-bd_dom_sf"/>
</dbReference>
<name>A0A5D4NRU8_9BACI</name>
<dbReference type="Gene3D" id="1.10.260.40">
    <property type="entry name" value="lambda repressor-like DNA-binding domains"/>
    <property type="match status" value="1"/>
</dbReference>
<dbReference type="OrthoDB" id="9808239at2"/>
<evidence type="ECO:0000313" key="3">
    <source>
        <dbReference type="EMBL" id="TYS16609.1"/>
    </source>
</evidence>
<dbReference type="PANTHER" id="PTHR46558:SF4">
    <property type="entry name" value="DNA-BIDING PHAGE PROTEIN"/>
    <property type="match status" value="1"/>
</dbReference>
<sequence>MTSRLYNDQEEIGVVKLLVNRVKEFRARFDLTQGQLAKKIGVTRQTIVSLEKGSYIPSLLLAMNIAEVFNEPIEEIFSKEEEEK</sequence>
<dbReference type="SUPFAM" id="SSF47413">
    <property type="entry name" value="lambda repressor-like DNA-binding domains"/>
    <property type="match status" value="1"/>
</dbReference>
<organism evidence="3 4">
    <name type="scientific">Rossellomorea vietnamensis</name>
    <dbReference type="NCBI Taxonomy" id="218284"/>
    <lineage>
        <taxon>Bacteria</taxon>
        <taxon>Bacillati</taxon>
        <taxon>Bacillota</taxon>
        <taxon>Bacilli</taxon>
        <taxon>Bacillales</taxon>
        <taxon>Bacillaceae</taxon>
        <taxon>Rossellomorea</taxon>
    </lineage>
</organism>
<dbReference type="Proteomes" id="UP000322267">
    <property type="component" value="Unassembled WGS sequence"/>
</dbReference>
<feature type="domain" description="HTH cro/C1-type" evidence="2">
    <location>
        <begin position="22"/>
        <end position="76"/>
    </location>
</feature>
<keyword evidence="1" id="KW-0238">DNA-binding</keyword>
<dbReference type="CDD" id="cd00093">
    <property type="entry name" value="HTH_XRE"/>
    <property type="match status" value="1"/>
</dbReference>
<dbReference type="GO" id="GO:0003677">
    <property type="term" value="F:DNA binding"/>
    <property type="evidence" value="ECO:0007669"/>
    <property type="project" value="UniProtKB-KW"/>
</dbReference>
<protein>
    <submittedName>
        <fullName evidence="3">Helix-turn-helix transcriptional regulator</fullName>
    </submittedName>
</protein>
<evidence type="ECO:0000256" key="1">
    <source>
        <dbReference type="ARBA" id="ARBA00023125"/>
    </source>
</evidence>
<evidence type="ECO:0000313" key="4">
    <source>
        <dbReference type="Proteomes" id="UP000322267"/>
    </source>
</evidence>
<accession>A0A5D4NRU8</accession>
<evidence type="ECO:0000259" key="2">
    <source>
        <dbReference type="PROSITE" id="PS50943"/>
    </source>
</evidence>
<dbReference type="PROSITE" id="PS50943">
    <property type="entry name" value="HTH_CROC1"/>
    <property type="match status" value="1"/>
</dbReference>